<dbReference type="GO" id="GO:0008289">
    <property type="term" value="F:lipid binding"/>
    <property type="evidence" value="ECO:0007669"/>
    <property type="project" value="UniProtKB-KW"/>
</dbReference>
<dbReference type="Gene3D" id="3.30.1180.10">
    <property type="match status" value="1"/>
</dbReference>
<proteinExistence type="predicted"/>
<dbReference type="InterPro" id="IPR043168">
    <property type="entry name" value="DegV_C"/>
</dbReference>
<dbReference type="Gene3D" id="3.40.50.10170">
    <property type="match status" value="1"/>
</dbReference>
<reference evidence="2 3" key="1">
    <citation type="submission" date="2019-07" db="EMBL/GenBank/DDBJ databases">
        <title>Complete genome of Crassaminicella thermophila SY095.</title>
        <authorList>
            <person name="Li X."/>
        </authorList>
    </citation>
    <scope>NUCLEOTIDE SEQUENCE [LARGE SCALE GENOMIC DNA]</scope>
    <source>
        <strain evidence="2 3">SY095</strain>
    </source>
</reference>
<dbReference type="Proteomes" id="UP000324646">
    <property type="component" value="Chromosome"/>
</dbReference>
<dbReference type="EMBL" id="CP042243">
    <property type="protein sequence ID" value="QEK11843.1"/>
    <property type="molecule type" value="Genomic_DNA"/>
</dbReference>
<dbReference type="AlphaFoldDB" id="A0A5C0SBB1"/>
<dbReference type="InterPro" id="IPR050270">
    <property type="entry name" value="DegV_domain_contain"/>
</dbReference>
<name>A0A5C0SBB1_CRATE</name>
<evidence type="ECO:0000313" key="2">
    <source>
        <dbReference type="EMBL" id="QEK11843.1"/>
    </source>
</evidence>
<dbReference type="Pfam" id="PF02645">
    <property type="entry name" value="DegV"/>
    <property type="match status" value="1"/>
</dbReference>
<evidence type="ECO:0000313" key="3">
    <source>
        <dbReference type="Proteomes" id="UP000324646"/>
    </source>
</evidence>
<dbReference type="PANTHER" id="PTHR33434">
    <property type="entry name" value="DEGV DOMAIN-CONTAINING PROTEIN DR_1986-RELATED"/>
    <property type="match status" value="1"/>
</dbReference>
<keyword evidence="1" id="KW-0446">Lipid-binding</keyword>
<protein>
    <submittedName>
        <fullName evidence="2">DegV family protein</fullName>
    </submittedName>
</protein>
<dbReference type="RefSeq" id="WP_148808998.1">
    <property type="nucleotide sequence ID" value="NZ_CP042243.1"/>
</dbReference>
<dbReference type="NCBIfam" id="TIGR00762">
    <property type="entry name" value="DegV"/>
    <property type="match status" value="1"/>
</dbReference>
<gene>
    <name evidence="2" type="ORF">FQB35_05375</name>
</gene>
<sequence length="282" mass="31615">MKPIKIMTTSLADIPKELVEAYDITVFPLTIRFGDEEFHDQVDLSTEEFFRRLRTSETLPTTSQVPPNVFLEEFKNTLENGYEIILINGSSEISGTHRSSLMAKNELGSEDITIIDTLALSYSCGMIVVEAAKMAKEGKNKQEILDRIEDMKNKVDHIFSVETLEYLKKGGRLSATKATIGKILNIKPILIIKDGKIELFDKVRGSKKVIPKMIEIAEQRGIKRHSEYICIAHGGNVEGLEKLKKEVMNAFQPKKIITTEIGCTIGTHTGPGLLGILYMRDE</sequence>
<organism evidence="2 3">
    <name type="scientific">Crassaminicella thermophila</name>
    <dbReference type="NCBI Taxonomy" id="2599308"/>
    <lineage>
        <taxon>Bacteria</taxon>
        <taxon>Bacillati</taxon>
        <taxon>Bacillota</taxon>
        <taxon>Clostridia</taxon>
        <taxon>Eubacteriales</taxon>
        <taxon>Clostridiaceae</taxon>
        <taxon>Crassaminicella</taxon>
    </lineage>
</organism>
<accession>A0A5C0SBB1</accession>
<dbReference type="InterPro" id="IPR003797">
    <property type="entry name" value="DegV"/>
</dbReference>
<dbReference type="KEGG" id="crs:FQB35_05375"/>
<dbReference type="PANTHER" id="PTHR33434:SF2">
    <property type="entry name" value="FATTY ACID-BINDING PROTEIN TM_1468"/>
    <property type="match status" value="1"/>
</dbReference>
<dbReference type="SUPFAM" id="SSF82549">
    <property type="entry name" value="DAK1/DegV-like"/>
    <property type="match status" value="1"/>
</dbReference>
<dbReference type="OrthoDB" id="9780216at2"/>
<dbReference type="PROSITE" id="PS51482">
    <property type="entry name" value="DEGV"/>
    <property type="match status" value="1"/>
</dbReference>
<keyword evidence="3" id="KW-1185">Reference proteome</keyword>
<evidence type="ECO:0000256" key="1">
    <source>
        <dbReference type="ARBA" id="ARBA00023121"/>
    </source>
</evidence>